<dbReference type="PANTHER" id="PTHR10587:SF133">
    <property type="entry name" value="CHITIN DEACETYLASE 1-RELATED"/>
    <property type="match status" value="1"/>
</dbReference>
<dbReference type="InterPro" id="IPR050248">
    <property type="entry name" value="Polysacc_deacetylase_ArnD"/>
</dbReference>
<dbReference type="EMBL" id="KZ999392">
    <property type="protein sequence ID" value="RKO85126.1"/>
    <property type="molecule type" value="Genomic_DNA"/>
</dbReference>
<feature type="chain" id="PRO_5020835568" description="NodB homology domain-containing protein" evidence="3">
    <location>
        <begin position="21"/>
        <end position="197"/>
    </location>
</feature>
<dbReference type="GO" id="GO:0046872">
    <property type="term" value="F:metal ion binding"/>
    <property type="evidence" value="ECO:0007669"/>
    <property type="project" value="UniProtKB-KW"/>
</dbReference>
<protein>
    <recommendedName>
        <fullName evidence="4">NodB homology domain-containing protein</fullName>
    </recommendedName>
</protein>
<feature type="signal peptide" evidence="3">
    <location>
        <begin position="1"/>
        <end position="20"/>
    </location>
</feature>
<dbReference type="PANTHER" id="PTHR10587">
    <property type="entry name" value="GLYCOSYL TRANSFERASE-RELATED"/>
    <property type="match status" value="1"/>
</dbReference>
<dbReference type="Gene3D" id="3.20.20.370">
    <property type="entry name" value="Glycoside hydrolase/deacetylase"/>
    <property type="match status" value="1"/>
</dbReference>
<dbReference type="GO" id="GO:0004099">
    <property type="term" value="F:chitin deacetylase activity"/>
    <property type="evidence" value="ECO:0007669"/>
    <property type="project" value="TreeGrafter"/>
</dbReference>
<dbReference type="SUPFAM" id="SSF88713">
    <property type="entry name" value="Glycoside hydrolase/deacetylase"/>
    <property type="match status" value="1"/>
</dbReference>
<reference evidence="6" key="1">
    <citation type="journal article" date="2018" name="Nat. Microbiol.">
        <title>Leveraging single-cell genomics to expand the fungal tree of life.</title>
        <authorList>
            <person name="Ahrendt S.R."/>
            <person name="Quandt C.A."/>
            <person name="Ciobanu D."/>
            <person name="Clum A."/>
            <person name="Salamov A."/>
            <person name="Andreopoulos B."/>
            <person name="Cheng J.F."/>
            <person name="Woyke T."/>
            <person name="Pelin A."/>
            <person name="Henrissat B."/>
            <person name="Reynolds N.K."/>
            <person name="Benny G.L."/>
            <person name="Smith M.E."/>
            <person name="James T.Y."/>
            <person name="Grigoriev I.V."/>
        </authorList>
    </citation>
    <scope>NUCLEOTIDE SEQUENCE [LARGE SCALE GENOMIC DNA]</scope>
</reference>
<gene>
    <name evidence="5" type="ORF">BDK51DRAFT_32571</name>
</gene>
<keyword evidence="6" id="KW-1185">Reference proteome</keyword>
<evidence type="ECO:0000313" key="6">
    <source>
        <dbReference type="Proteomes" id="UP000269721"/>
    </source>
</evidence>
<evidence type="ECO:0000256" key="3">
    <source>
        <dbReference type="SAM" id="SignalP"/>
    </source>
</evidence>
<proteinExistence type="predicted"/>
<keyword evidence="3" id="KW-0732">Signal</keyword>
<keyword evidence="1" id="KW-0479">Metal-binding</keyword>
<dbReference type="InterPro" id="IPR011330">
    <property type="entry name" value="Glyco_hydro/deAcase_b/a-brl"/>
</dbReference>
<dbReference type="Pfam" id="PF01522">
    <property type="entry name" value="Polysacc_deac_1"/>
    <property type="match status" value="1"/>
</dbReference>
<organism evidence="5 6">
    <name type="scientific">Blyttiomyces helicus</name>
    <dbReference type="NCBI Taxonomy" id="388810"/>
    <lineage>
        <taxon>Eukaryota</taxon>
        <taxon>Fungi</taxon>
        <taxon>Fungi incertae sedis</taxon>
        <taxon>Chytridiomycota</taxon>
        <taxon>Chytridiomycota incertae sedis</taxon>
        <taxon>Chytridiomycetes</taxon>
        <taxon>Chytridiomycetes incertae sedis</taxon>
        <taxon>Blyttiomyces</taxon>
    </lineage>
</organism>
<feature type="domain" description="NodB homology" evidence="4">
    <location>
        <begin position="99"/>
        <end position="197"/>
    </location>
</feature>
<dbReference type="Proteomes" id="UP000269721">
    <property type="component" value="Unassembled WGS sequence"/>
</dbReference>
<evidence type="ECO:0000259" key="4">
    <source>
        <dbReference type="PROSITE" id="PS51677"/>
    </source>
</evidence>
<name>A0A4P9W4M1_9FUNG</name>
<keyword evidence="2" id="KW-0378">Hydrolase</keyword>
<dbReference type="AlphaFoldDB" id="A0A4P9W4M1"/>
<dbReference type="GO" id="GO:0016020">
    <property type="term" value="C:membrane"/>
    <property type="evidence" value="ECO:0007669"/>
    <property type="project" value="TreeGrafter"/>
</dbReference>
<feature type="non-terminal residue" evidence="5">
    <location>
        <position position="197"/>
    </location>
</feature>
<dbReference type="PROSITE" id="PS51677">
    <property type="entry name" value="NODB"/>
    <property type="match status" value="1"/>
</dbReference>
<sequence length="197" mass="21453">MRTAAFVIVLALVGAALVAAQGNEPPIMPAWAYVQSVVPLKFLNIKVSTFDPKNPNDPPQYNDDPHATCYWPLVNSDESSCGSATTYFPADITNCPEANTWGLTYDDGPTVNVVNGVNVGDTVEIRKHLDALGVKATLFIVGSNALDNPDQIVTSFNRGDQIAVHTWTHHPMTSMTNEQIVAEIKYTEAFLYKTIGK</sequence>
<evidence type="ECO:0000313" key="5">
    <source>
        <dbReference type="EMBL" id="RKO85126.1"/>
    </source>
</evidence>
<dbReference type="InterPro" id="IPR002509">
    <property type="entry name" value="NODB_dom"/>
</dbReference>
<dbReference type="GO" id="GO:0009272">
    <property type="term" value="P:fungal-type cell wall biogenesis"/>
    <property type="evidence" value="ECO:0007669"/>
    <property type="project" value="UniProtKB-ARBA"/>
</dbReference>
<evidence type="ECO:0000256" key="2">
    <source>
        <dbReference type="ARBA" id="ARBA00022801"/>
    </source>
</evidence>
<accession>A0A4P9W4M1</accession>
<dbReference type="GO" id="GO:0005975">
    <property type="term" value="P:carbohydrate metabolic process"/>
    <property type="evidence" value="ECO:0007669"/>
    <property type="project" value="InterPro"/>
</dbReference>
<dbReference type="OrthoDB" id="2125469at2759"/>
<evidence type="ECO:0000256" key="1">
    <source>
        <dbReference type="ARBA" id="ARBA00022723"/>
    </source>
</evidence>